<keyword evidence="2" id="KW-1185">Reference proteome</keyword>
<dbReference type="EMBL" id="UZAI01016811">
    <property type="protein sequence ID" value="VDP16432.1"/>
    <property type="molecule type" value="Genomic_DNA"/>
</dbReference>
<evidence type="ECO:0000313" key="1">
    <source>
        <dbReference type="EMBL" id="VDP16432.1"/>
    </source>
</evidence>
<accession>A0A183MF63</accession>
<dbReference type="SUPFAM" id="SSF57903">
    <property type="entry name" value="FYVE/PHD zinc finger"/>
    <property type="match status" value="1"/>
</dbReference>
<protein>
    <submittedName>
        <fullName evidence="1">Uncharacterized protein</fullName>
    </submittedName>
</protein>
<dbReference type="Proteomes" id="UP000277204">
    <property type="component" value="Unassembled WGS sequence"/>
</dbReference>
<dbReference type="InterPro" id="IPR011011">
    <property type="entry name" value="Znf_FYVE_PHD"/>
</dbReference>
<organism evidence="1 2">
    <name type="scientific">Schistosoma margrebowiei</name>
    <dbReference type="NCBI Taxonomy" id="48269"/>
    <lineage>
        <taxon>Eukaryota</taxon>
        <taxon>Metazoa</taxon>
        <taxon>Spiralia</taxon>
        <taxon>Lophotrochozoa</taxon>
        <taxon>Platyhelminthes</taxon>
        <taxon>Trematoda</taxon>
        <taxon>Digenea</taxon>
        <taxon>Strigeidida</taxon>
        <taxon>Schistosomatoidea</taxon>
        <taxon>Schistosomatidae</taxon>
        <taxon>Schistosoma</taxon>
    </lineage>
</organism>
<gene>
    <name evidence="1" type="ORF">SMRZ_LOCUS14688</name>
</gene>
<reference evidence="1 2" key="1">
    <citation type="submission" date="2018-11" db="EMBL/GenBank/DDBJ databases">
        <authorList>
            <consortium name="Pathogen Informatics"/>
        </authorList>
    </citation>
    <scope>NUCLEOTIDE SEQUENCE [LARGE SCALE GENOMIC DNA]</scope>
    <source>
        <strain evidence="1 2">Zambia</strain>
    </source>
</reference>
<dbReference type="InterPro" id="IPR013083">
    <property type="entry name" value="Znf_RING/FYVE/PHD"/>
</dbReference>
<name>A0A183MF63_9TREM</name>
<sequence>MQCDDCKDWFYEVCTDVTATAYNRLGKSDQRWVCITCSTDAAVTDLRNKLPANLDNGSKKTSKQTRVRNEHKIRDVGKYTIDGSSITTNDDGNMLNESNHDKKSGAVLIDDDFSNDPVLSNDILNKFEENTSEESNPDVMSNIINPLYVFVSCGKLV</sequence>
<dbReference type="AlphaFoldDB" id="A0A183MF63"/>
<evidence type="ECO:0000313" key="2">
    <source>
        <dbReference type="Proteomes" id="UP000277204"/>
    </source>
</evidence>
<dbReference type="Gene3D" id="3.30.40.10">
    <property type="entry name" value="Zinc/RING finger domain, C3HC4 (zinc finger)"/>
    <property type="match status" value="1"/>
</dbReference>
<proteinExistence type="predicted"/>